<evidence type="ECO:0000256" key="4">
    <source>
        <dbReference type="ARBA" id="ARBA00023163"/>
    </source>
</evidence>
<dbReference type="InterPro" id="IPR005119">
    <property type="entry name" value="LysR_subst-bd"/>
</dbReference>
<evidence type="ECO:0000313" key="7">
    <source>
        <dbReference type="Proteomes" id="UP001243009"/>
    </source>
</evidence>
<dbReference type="CDD" id="cd08442">
    <property type="entry name" value="PBP2_YofA_SoxR_like"/>
    <property type="match status" value="1"/>
</dbReference>
<dbReference type="Pfam" id="PF03466">
    <property type="entry name" value="LysR_substrate"/>
    <property type="match status" value="1"/>
</dbReference>
<reference evidence="6 7" key="1">
    <citation type="submission" date="2023-08" db="EMBL/GenBank/DDBJ databases">
        <title>The draft genome sequence of Paracraurococcus sp. LOR1-02.</title>
        <authorList>
            <person name="Kingkaew E."/>
            <person name="Tanasupawat S."/>
        </authorList>
    </citation>
    <scope>NUCLEOTIDE SEQUENCE [LARGE SCALE GENOMIC DNA]</scope>
    <source>
        <strain evidence="6 7">LOR1-02</strain>
    </source>
</reference>
<keyword evidence="3" id="KW-0238">DNA-binding</keyword>
<evidence type="ECO:0000313" key="6">
    <source>
        <dbReference type="EMBL" id="MDO9712926.1"/>
    </source>
</evidence>
<dbReference type="PANTHER" id="PTHR30126">
    <property type="entry name" value="HTH-TYPE TRANSCRIPTIONAL REGULATOR"/>
    <property type="match status" value="1"/>
</dbReference>
<accession>A0ABT9E9Q1</accession>
<keyword evidence="7" id="KW-1185">Reference proteome</keyword>
<name>A0ABT9E9Q1_9PROT</name>
<keyword evidence="4" id="KW-0804">Transcription</keyword>
<dbReference type="Pfam" id="PF00126">
    <property type="entry name" value="HTH_1"/>
    <property type="match status" value="1"/>
</dbReference>
<dbReference type="PRINTS" id="PR00039">
    <property type="entry name" value="HTHLYSR"/>
</dbReference>
<evidence type="ECO:0000256" key="3">
    <source>
        <dbReference type="ARBA" id="ARBA00023125"/>
    </source>
</evidence>
<keyword evidence="2" id="KW-0805">Transcription regulation</keyword>
<dbReference type="Proteomes" id="UP001243009">
    <property type="component" value="Unassembled WGS sequence"/>
</dbReference>
<feature type="domain" description="HTH lysR-type" evidence="5">
    <location>
        <begin position="1"/>
        <end position="58"/>
    </location>
</feature>
<gene>
    <name evidence="6" type="ORF">Q7A36_31650</name>
</gene>
<dbReference type="EMBL" id="JAUTWS010000063">
    <property type="protein sequence ID" value="MDO9712926.1"/>
    <property type="molecule type" value="Genomic_DNA"/>
</dbReference>
<organism evidence="6 7">
    <name type="scientific">Paracraurococcus lichenis</name>
    <dbReference type="NCBI Taxonomy" id="3064888"/>
    <lineage>
        <taxon>Bacteria</taxon>
        <taxon>Pseudomonadati</taxon>
        <taxon>Pseudomonadota</taxon>
        <taxon>Alphaproteobacteria</taxon>
        <taxon>Acetobacterales</taxon>
        <taxon>Roseomonadaceae</taxon>
        <taxon>Paracraurococcus</taxon>
    </lineage>
</organism>
<dbReference type="PROSITE" id="PS50931">
    <property type="entry name" value="HTH_LYSR"/>
    <property type="match status" value="1"/>
</dbReference>
<dbReference type="SUPFAM" id="SSF53850">
    <property type="entry name" value="Periplasmic binding protein-like II"/>
    <property type="match status" value="1"/>
</dbReference>
<evidence type="ECO:0000256" key="2">
    <source>
        <dbReference type="ARBA" id="ARBA00023015"/>
    </source>
</evidence>
<evidence type="ECO:0000256" key="1">
    <source>
        <dbReference type="ARBA" id="ARBA00009437"/>
    </source>
</evidence>
<dbReference type="Gene3D" id="1.10.10.10">
    <property type="entry name" value="Winged helix-like DNA-binding domain superfamily/Winged helix DNA-binding domain"/>
    <property type="match status" value="1"/>
</dbReference>
<dbReference type="InterPro" id="IPR036390">
    <property type="entry name" value="WH_DNA-bd_sf"/>
</dbReference>
<dbReference type="Gene3D" id="3.40.190.290">
    <property type="match status" value="1"/>
</dbReference>
<dbReference type="InterPro" id="IPR000847">
    <property type="entry name" value="LysR_HTH_N"/>
</dbReference>
<dbReference type="SUPFAM" id="SSF46785">
    <property type="entry name" value="Winged helix' DNA-binding domain"/>
    <property type="match status" value="1"/>
</dbReference>
<dbReference type="RefSeq" id="WP_305107785.1">
    <property type="nucleotide sequence ID" value="NZ_JAUTWS010000063.1"/>
</dbReference>
<protein>
    <submittedName>
        <fullName evidence="6">LysR substrate-binding domain-containing protein</fullName>
    </submittedName>
</protein>
<dbReference type="PANTHER" id="PTHR30126:SF40">
    <property type="entry name" value="HTH-TYPE TRANSCRIPTIONAL REGULATOR GLTR"/>
    <property type="match status" value="1"/>
</dbReference>
<proteinExistence type="inferred from homology"/>
<comment type="similarity">
    <text evidence="1">Belongs to the LysR transcriptional regulatory family.</text>
</comment>
<sequence length="295" mass="30630">MDLLDLETFAAVARHGGITRAAGALNTVQSNVTARLKALETELGARLFERHSRGVVLTAAGERLLPYAGRIRALVAEAGRAAADDGIPRGPLRLGAMETTAALRLPPLLAAYARAFPEVELVIGTGPTAALVQDVLEHRLDAALVAGPVAHPELAEQAAFEEELMLVTAPGLPGPGALAGLGALKVLVFRAGCSYRQRLEAMLAARGIAGARRLEFGTLDGIVGCVAAGVGVTLLPRAVVEPAARDGRVALHALPDAEARVATVLVRRRDGHVSSALEAFQDTVRGDLLLTSPAE</sequence>
<evidence type="ECO:0000259" key="5">
    <source>
        <dbReference type="PROSITE" id="PS50931"/>
    </source>
</evidence>
<comment type="caution">
    <text evidence="6">The sequence shown here is derived from an EMBL/GenBank/DDBJ whole genome shotgun (WGS) entry which is preliminary data.</text>
</comment>
<dbReference type="InterPro" id="IPR036388">
    <property type="entry name" value="WH-like_DNA-bd_sf"/>
</dbReference>